<dbReference type="PANTHER" id="PTHR46558:SF13">
    <property type="entry name" value="HTH-TYPE TRANSCRIPTIONAL REGULATOR IMMR"/>
    <property type="match status" value="1"/>
</dbReference>
<evidence type="ECO:0000259" key="2">
    <source>
        <dbReference type="PROSITE" id="PS50943"/>
    </source>
</evidence>
<proteinExistence type="predicted"/>
<dbReference type="PROSITE" id="PS50943">
    <property type="entry name" value="HTH_CROC1"/>
    <property type="match status" value="1"/>
</dbReference>
<dbReference type="SMART" id="SM00530">
    <property type="entry name" value="HTH_XRE"/>
    <property type="match status" value="1"/>
</dbReference>
<dbReference type="RefSeq" id="WP_003703553.1">
    <property type="nucleotide sequence ID" value="NC_007929.1"/>
</dbReference>
<evidence type="ECO:0000313" key="3">
    <source>
        <dbReference type="EMBL" id="ABD99065.1"/>
    </source>
</evidence>
<dbReference type="AlphaFoldDB" id="A0JQB5"/>
<evidence type="ECO:0000256" key="1">
    <source>
        <dbReference type="ARBA" id="ARBA00023125"/>
    </source>
</evidence>
<dbReference type="HOGENOM" id="CLU_066192_49_2_9"/>
<name>A0JQB5_LIGS1</name>
<dbReference type="OrthoDB" id="1798756at2"/>
<feature type="domain" description="HTH cro/C1-type" evidence="2">
    <location>
        <begin position="6"/>
        <end position="60"/>
    </location>
</feature>
<dbReference type="PANTHER" id="PTHR46558">
    <property type="entry name" value="TRACRIPTIONAL REGULATORY PROTEIN-RELATED-RELATED"/>
    <property type="match status" value="1"/>
</dbReference>
<dbReference type="SUPFAM" id="SSF47413">
    <property type="entry name" value="lambda repressor-like DNA-binding domains"/>
    <property type="match status" value="1"/>
</dbReference>
<gene>
    <name evidence="3" type="primary">cro</name>
    <name evidence="3" type="ordered locus">LSL_0250</name>
</gene>
<keyword evidence="1" id="KW-0238">DNA-binding</keyword>
<accession>A0JQB5</accession>
<dbReference type="InterPro" id="IPR010982">
    <property type="entry name" value="Lambda_DNA-bd_dom_sf"/>
</dbReference>
<evidence type="ECO:0000313" key="4">
    <source>
        <dbReference type="Proteomes" id="UP000006559"/>
    </source>
</evidence>
<dbReference type="Proteomes" id="UP000006559">
    <property type="component" value="Chromosome"/>
</dbReference>
<organism evidence="3 4">
    <name type="scientific">Ligilactobacillus salivarius (strain UCC118)</name>
    <name type="common">Lactobacillus salivarius</name>
    <dbReference type="NCBI Taxonomy" id="362948"/>
    <lineage>
        <taxon>Bacteria</taxon>
        <taxon>Bacillati</taxon>
        <taxon>Bacillota</taxon>
        <taxon>Bacilli</taxon>
        <taxon>Lactobacillales</taxon>
        <taxon>Lactobacillaceae</taxon>
        <taxon>Ligilactobacillus</taxon>
    </lineage>
</organism>
<protein>
    <submittedName>
        <fullName evidence="3">Cro-like protein, phage associated</fullName>
    </submittedName>
</protein>
<dbReference type="GO" id="GO:0003677">
    <property type="term" value="F:DNA binding"/>
    <property type="evidence" value="ECO:0007669"/>
    <property type="project" value="UniProtKB-KW"/>
</dbReference>
<dbReference type="Pfam" id="PF01381">
    <property type="entry name" value="HTH_3"/>
    <property type="match status" value="1"/>
</dbReference>
<dbReference type="EMBL" id="CP000233">
    <property type="protein sequence ID" value="ABD99065.1"/>
    <property type="molecule type" value="Genomic_DNA"/>
</dbReference>
<sequence length="63" mass="7156">MPKITLKAARVNAGLTQKEAAKKIGISYQTLSDYEKDESKIKLSMIRKMCSVYNMPIDCIFLK</sequence>
<dbReference type="KEGG" id="lsl:LSL_0250"/>
<dbReference type="PATRIC" id="fig|362948.14.peg.330"/>
<dbReference type="CDD" id="cd00093">
    <property type="entry name" value="HTH_XRE"/>
    <property type="match status" value="1"/>
</dbReference>
<dbReference type="STRING" id="362948.LSL_0250"/>
<dbReference type="Gene3D" id="1.10.260.40">
    <property type="entry name" value="lambda repressor-like DNA-binding domains"/>
    <property type="match status" value="1"/>
</dbReference>
<dbReference type="InterPro" id="IPR001387">
    <property type="entry name" value="Cro/C1-type_HTH"/>
</dbReference>
<reference evidence="3 4" key="1">
    <citation type="journal article" date="2006" name="Proc. Natl. Acad. Sci. U.S.A.">
        <title>Multireplicon genome architecture of Lactobacillus salivarius.</title>
        <authorList>
            <person name="Claesson M.J."/>
            <person name="Li Y."/>
            <person name="Leahy S."/>
            <person name="Canchaya C."/>
            <person name="van Pijkeren J.P."/>
            <person name="Cerdeno-Tarraga A.M."/>
            <person name="Parkhill J."/>
            <person name="Flynn S."/>
            <person name="O'Sullivan G.C."/>
            <person name="Collins J.K."/>
            <person name="Higgins D."/>
            <person name="Shanahan F."/>
            <person name="Fitzgerald G.F."/>
            <person name="van Sinderen D."/>
            <person name="O'Toole P.W."/>
        </authorList>
    </citation>
    <scope>NUCLEOTIDE SEQUENCE [LARGE SCALE GENOMIC DNA]</scope>
    <source>
        <strain evidence="3 4">UCC118</strain>
    </source>
</reference>
<keyword evidence="4" id="KW-1185">Reference proteome</keyword>